<evidence type="ECO:0000256" key="2">
    <source>
        <dbReference type="ARBA" id="ARBA00006275"/>
    </source>
</evidence>
<dbReference type="Gene3D" id="1.25.40.390">
    <property type="match status" value="1"/>
</dbReference>
<dbReference type="AlphaFoldDB" id="A0A5C7GML5"/>
<gene>
    <name evidence="9" type="ORF">FUA22_06815</name>
</gene>
<evidence type="ECO:0000256" key="3">
    <source>
        <dbReference type="ARBA" id="ARBA00022729"/>
    </source>
</evidence>
<keyword evidence="10" id="KW-1185">Reference proteome</keyword>
<dbReference type="OrthoDB" id="621570at2"/>
<evidence type="ECO:0000256" key="1">
    <source>
        <dbReference type="ARBA" id="ARBA00004442"/>
    </source>
</evidence>
<evidence type="ECO:0000256" key="4">
    <source>
        <dbReference type="ARBA" id="ARBA00023136"/>
    </source>
</evidence>
<evidence type="ECO:0000313" key="10">
    <source>
        <dbReference type="Proteomes" id="UP000321080"/>
    </source>
</evidence>
<dbReference type="Proteomes" id="UP000321080">
    <property type="component" value="Unassembled WGS sequence"/>
</dbReference>
<keyword evidence="6" id="KW-0812">Transmembrane</keyword>
<name>A0A5C7GML5_9FLAO</name>
<evidence type="ECO:0000259" key="8">
    <source>
        <dbReference type="Pfam" id="PF14322"/>
    </source>
</evidence>
<evidence type="ECO:0000259" key="7">
    <source>
        <dbReference type="Pfam" id="PF07980"/>
    </source>
</evidence>
<feature type="domain" description="RagB/SusD" evidence="7">
    <location>
        <begin position="285"/>
        <end position="477"/>
    </location>
</feature>
<comment type="similarity">
    <text evidence="2">Belongs to the SusD family.</text>
</comment>
<dbReference type="InterPro" id="IPR033985">
    <property type="entry name" value="SusD-like_N"/>
</dbReference>
<accession>A0A5C7GML5</accession>
<reference evidence="9 10" key="1">
    <citation type="submission" date="2019-08" db="EMBL/GenBank/DDBJ databases">
        <title>Seonamhaeicola sediminis sp. nov., isolated from marine sediment.</title>
        <authorList>
            <person name="Cao W.R."/>
        </authorList>
    </citation>
    <scope>NUCLEOTIDE SEQUENCE [LARGE SCALE GENOMIC DNA]</scope>
    <source>
        <strain evidence="9 10">1505</strain>
    </source>
</reference>
<keyword evidence="5" id="KW-0998">Cell outer membrane</keyword>
<keyword evidence="4 6" id="KW-0472">Membrane</keyword>
<organism evidence="9 10">
    <name type="scientific">Seonamhaeicola maritimus</name>
    <dbReference type="NCBI Taxonomy" id="2591822"/>
    <lineage>
        <taxon>Bacteria</taxon>
        <taxon>Pseudomonadati</taxon>
        <taxon>Bacteroidota</taxon>
        <taxon>Flavobacteriia</taxon>
        <taxon>Flavobacteriales</taxon>
        <taxon>Flavobacteriaceae</taxon>
    </lineage>
</organism>
<proteinExistence type="inferred from homology"/>
<comment type="subcellular location">
    <subcellularLocation>
        <location evidence="1">Cell outer membrane</location>
    </subcellularLocation>
</comment>
<dbReference type="InterPro" id="IPR012944">
    <property type="entry name" value="SusD_RagB_dom"/>
</dbReference>
<dbReference type="RefSeq" id="WP_147767142.1">
    <property type="nucleotide sequence ID" value="NZ_VRKQ01000008.1"/>
</dbReference>
<keyword evidence="3" id="KW-0732">Signal</keyword>
<evidence type="ECO:0000313" key="9">
    <source>
        <dbReference type="EMBL" id="TXG39572.1"/>
    </source>
</evidence>
<evidence type="ECO:0000256" key="5">
    <source>
        <dbReference type="ARBA" id="ARBA00023237"/>
    </source>
</evidence>
<dbReference type="Pfam" id="PF07980">
    <property type="entry name" value="SusD_RagB"/>
    <property type="match status" value="1"/>
</dbReference>
<evidence type="ECO:0000256" key="6">
    <source>
        <dbReference type="SAM" id="Phobius"/>
    </source>
</evidence>
<dbReference type="Pfam" id="PF14322">
    <property type="entry name" value="SusD-like_3"/>
    <property type="match status" value="1"/>
</dbReference>
<dbReference type="GO" id="GO:0009279">
    <property type="term" value="C:cell outer membrane"/>
    <property type="evidence" value="ECO:0007669"/>
    <property type="project" value="UniProtKB-SubCell"/>
</dbReference>
<dbReference type="SUPFAM" id="SSF48452">
    <property type="entry name" value="TPR-like"/>
    <property type="match status" value="1"/>
</dbReference>
<keyword evidence="6" id="KW-1133">Transmembrane helix</keyword>
<dbReference type="EMBL" id="VRKQ01000008">
    <property type="protein sequence ID" value="TXG39572.1"/>
    <property type="molecule type" value="Genomic_DNA"/>
</dbReference>
<dbReference type="InterPro" id="IPR011990">
    <property type="entry name" value="TPR-like_helical_dom_sf"/>
</dbReference>
<protein>
    <submittedName>
        <fullName evidence="9">RagB/SusD family nutrient uptake outer membrane protein</fullName>
    </submittedName>
</protein>
<dbReference type="CDD" id="cd08977">
    <property type="entry name" value="SusD"/>
    <property type="match status" value="1"/>
</dbReference>
<sequence length="477" mass="53620">MKLNKNYNYIKVFGLKACWKTTLFLRNILCFFVIIGMTACTDFVEVDAPKNTLISETIFEDAATVESALANIYYQMREQGMVSGNNGLSVLIAAYSDELDYFGFDGSNQELYSHTVTSANTVVLGWWRAAYKLIYAANDILKGLEGTTTLSLEHQEQFKGQALFVRAYLHSLLAAIYGDIPFISTTNYLENNTVARMAVNEVYENIITDLISSVSLMSDDDVTGEHVLPNQSVSKALLARMYLYTEQWALAESVASELINRHSLELDINKVFLKNSSETLWQFKTNGTTHYNTYEANQLVIRFIPGQSYALTNNLLQAFETGDLRYSKWTASKTSSDGLTTLQYANKYKAIFSETTSLEYSIIFRLTEQYLIRAEAKAHLGDVAGAQQDLNAIRNRAGLANTMATTTESLLDAILKERQVELFTEQGHRWIDLKRMHKASDVLSAIKPAWKDSNVLLPIPATELEVNPNLKPQNSGY</sequence>
<feature type="domain" description="SusD-like N-terminal" evidence="8">
    <location>
        <begin position="57"/>
        <end position="243"/>
    </location>
</feature>
<feature type="transmembrane region" description="Helical" evidence="6">
    <location>
        <begin position="21"/>
        <end position="39"/>
    </location>
</feature>
<comment type="caution">
    <text evidence="9">The sequence shown here is derived from an EMBL/GenBank/DDBJ whole genome shotgun (WGS) entry which is preliminary data.</text>
</comment>